<dbReference type="InterPro" id="IPR015813">
    <property type="entry name" value="Pyrv/PenolPyrv_kinase-like_dom"/>
</dbReference>
<evidence type="ECO:0000259" key="12">
    <source>
        <dbReference type="Pfam" id="PF00224"/>
    </source>
</evidence>
<dbReference type="GO" id="GO:0030955">
    <property type="term" value="F:potassium ion binding"/>
    <property type="evidence" value="ECO:0007669"/>
    <property type="project" value="InterPro"/>
</dbReference>
<evidence type="ECO:0000313" key="14">
    <source>
        <dbReference type="EMBL" id="VAW84351.1"/>
    </source>
</evidence>
<dbReference type="InterPro" id="IPR001697">
    <property type="entry name" value="Pyr_Knase"/>
</dbReference>
<evidence type="ECO:0000256" key="1">
    <source>
        <dbReference type="ARBA" id="ARBA00004997"/>
    </source>
</evidence>
<dbReference type="InterPro" id="IPR040442">
    <property type="entry name" value="Pyrv_kinase-like_dom_sf"/>
</dbReference>
<dbReference type="InterPro" id="IPR015795">
    <property type="entry name" value="Pyrv_Knase_C"/>
</dbReference>
<evidence type="ECO:0000256" key="5">
    <source>
        <dbReference type="ARBA" id="ARBA00022723"/>
    </source>
</evidence>
<dbReference type="NCBIfam" id="TIGR01064">
    <property type="entry name" value="pyruv_kin"/>
    <property type="match status" value="1"/>
</dbReference>
<dbReference type="AlphaFoldDB" id="A0A3B0YY62"/>
<comment type="pathway">
    <text evidence="1">Carbohydrate degradation; glycolysis; pyruvate from D-glyceraldehyde 3-phosphate: step 5/5.</text>
</comment>
<evidence type="ECO:0000256" key="6">
    <source>
        <dbReference type="ARBA" id="ARBA00022741"/>
    </source>
</evidence>
<dbReference type="InterPro" id="IPR015793">
    <property type="entry name" value="Pyrv_Knase_brl"/>
</dbReference>
<dbReference type="Gene3D" id="2.40.33.10">
    <property type="entry name" value="PK beta-barrel domain-like"/>
    <property type="match status" value="1"/>
</dbReference>
<dbReference type="InterPro" id="IPR036918">
    <property type="entry name" value="Pyrv_Knase_C_sf"/>
</dbReference>
<dbReference type="EMBL" id="UOFP01000041">
    <property type="protein sequence ID" value="VAW84351.1"/>
    <property type="molecule type" value="Genomic_DNA"/>
</dbReference>
<dbReference type="GO" id="GO:0016301">
    <property type="term" value="F:kinase activity"/>
    <property type="evidence" value="ECO:0007669"/>
    <property type="project" value="UniProtKB-KW"/>
</dbReference>
<dbReference type="SUPFAM" id="SSF50800">
    <property type="entry name" value="PK beta-barrel domain-like"/>
    <property type="match status" value="1"/>
</dbReference>
<dbReference type="EC" id="2.7.1.40" evidence="3"/>
<accession>A0A3B0YY62</accession>
<dbReference type="InterPro" id="IPR011037">
    <property type="entry name" value="Pyrv_Knase-like_insert_dom_sf"/>
</dbReference>
<reference evidence="14" key="1">
    <citation type="submission" date="2018-06" db="EMBL/GenBank/DDBJ databases">
        <authorList>
            <person name="Zhirakovskaya E."/>
        </authorList>
    </citation>
    <scope>NUCLEOTIDE SEQUENCE</scope>
</reference>
<feature type="domain" description="Pyruvate kinase C-terminal" evidence="13">
    <location>
        <begin position="359"/>
        <end position="473"/>
    </location>
</feature>
<feature type="domain" description="Pyruvate kinase barrel" evidence="12">
    <location>
        <begin position="3"/>
        <end position="327"/>
    </location>
</feature>
<keyword evidence="10" id="KW-0324">Glycolysis</keyword>
<keyword evidence="11 14" id="KW-0670">Pyruvate</keyword>
<sequence>MLRRTKIVATLGPATDDPKMIDKIIEAGVDVVRLNFSHGTPEEHRERAERVRNRARAHGRQVGVLADLQGPKIRIERFRDGKIFLNEGDSFVLDGALGSDDGDQERVGIAYKELVNDVKRGDTLLLDDGRLVFWVDEVTDAEVRCQVKMGGYLSDRKGINLQGGGLSASALTDKDKEDIKTAASIQADYLAVSFPRCGEDMEYARKLFREAGGHGALVAKIERAEAILPGVIEGIVAASDVIMVARGDLGVEIGDAALPPVQKALIKQARAMNKVVITATQMMESMIENHIPTRAEVFDVANAVFDGTDAVMLSAETAAGKFPHLAIAAMDRICREAEKQSSVKESDHRINTKFKSIDEAIALSTMYAANHLGVKAIAALTESGSTPLWMSRISSGIPIYAMTSKVETRRKVTLYRGVYPVSFETDKRDHAAVNLDAVEELRRRGAVRNGDLVILTKGDMMGVLGGTNAMKIVKVGEMVDPE</sequence>
<keyword evidence="8" id="KW-0067">ATP-binding</keyword>
<protein>
    <recommendedName>
        <fullName evidence="3">pyruvate kinase</fullName>
        <ecNumber evidence="3">2.7.1.40</ecNumber>
    </recommendedName>
</protein>
<dbReference type="Pfam" id="PF02887">
    <property type="entry name" value="PK_C"/>
    <property type="match status" value="1"/>
</dbReference>
<dbReference type="GO" id="GO:0004743">
    <property type="term" value="F:pyruvate kinase activity"/>
    <property type="evidence" value="ECO:0007669"/>
    <property type="project" value="UniProtKB-EC"/>
</dbReference>
<dbReference type="Gene3D" id="3.20.20.60">
    <property type="entry name" value="Phosphoenolpyruvate-binding domains"/>
    <property type="match status" value="1"/>
</dbReference>
<keyword evidence="5" id="KW-0479">Metal-binding</keyword>
<gene>
    <name evidence="14" type="ORF">MNBD_GAMMA18-213</name>
</gene>
<keyword evidence="4 14" id="KW-0808">Transferase</keyword>
<dbReference type="FunFam" id="2.40.33.10:FF:000001">
    <property type="entry name" value="Pyruvate kinase"/>
    <property type="match status" value="1"/>
</dbReference>
<dbReference type="GO" id="GO:0000287">
    <property type="term" value="F:magnesium ion binding"/>
    <property type="evidence" value="ECO:0007669"/>
    <property type="project" value="InterPro"/>
</dbReference>
<evidence type="ECO:0000259" key="13">
    <source>
        <dbReference type="Pfam" id="PF02887"/>
    </source>
</evidence>
<dbReference type="NCBIfam" id="NF004978">
    <property type="entry name" value="PRK06354.1"/>
    <property type="match status" value="1"/>
</dbReference>
<organism evidence="14">
    <name type="scientific">hydrothermal vent metagenome</name>
    <dbReference type="NCBI Taxonomy" id="652676"/>
    <lineage>
        <taxon>unclassified sequences</taxon>
        <taxon>metagenomes</taxon>
        <taxon>ecological metagenomes</taxon>
    </lineage>
</organism>
<dbReference type="UniPathway" id="UPA00109">
    <property type="reaction ID" value="UER00188"/>
</dbReference>
<evidence type="ECO:0000256" key="8">
    <source>
        <dbReference type="ARBA" id="ARBA00022840"/>
    </source>
</evidence>
<evidence type="ECO:0000256" key="7">
    <source>
        <dbReference type="ARBA" id="ARBA00022777"/>
    </source>
</evidence>
<evidence type="ECO:0000256" key="9">
    <source>
        <dbReference type="ARBA" id="ARBA00022842"/>
    </source>
</evidence>
<proteinExistence type="inferred from homology"/>
<dbReference type="PRINTS" id="PR01050">
    <property type="entry name" value="PYRUVTKNASE"/>
</dbReference>
<evidence type="ECO:0000256" key="3">
    <source>
        <dbReference type="ARBA" id="ARBA00012142"/>
    </source>
</evidence>
<dbReference type="PANTHER" id="PTHR11817">
    <property type="entry name" value="PYRUVATE KINASE"/>
    <property type="match status" value="1"/>
</dbReference>
<dbReference type="SUPFAM" id="SSF52935">
    <property type="entry name" value="PK C-terminal domain-like"/>
    <property type="match status" value="1"/>
</dbReference>
<name>A0A3B0YY62_9ZZZZ</name>
<dbReference type="SUPFAM" id="SSF51621">
    <property type="entry name" value="Phosphoenolpyruvate/pyruvate domain"/>
    <property type="match status" value="1"/>
</dbReference>
<dbReference type="Gene3D" id="3.40.1380.20">
    <property type="entry name" value="Pyruvate kinase, C-terminal domain"/>
    <property type="match status" value="1"/>
</dbReference>
<evidence type="ECO:0000256" key="10">
    <source>
        <dbReference type="ARBA" id="ARBA00023152"/>
    </source>
</evidence>
<evidence type="ECO:0000256" key="4">
    <source>
        <dbReference type="ARBA" id="ARBA00022679"/>
    </source>
</evidence>
<keyword evidence="9" id="KW-0460">Magnesium</keyword>
<evidence type="ECO:0000256" key="11">
    <source>
        <dbReference type="ARBA" id="ARBA00023317"/>
    </source>
</evidence>
<keyword evidence="6" id="KW-0547">Nucleotide-binding</keyword>
<evidence type="ECO:0000256" key="2">
    <source>
        <dbReference type="ARBA" id="ARBA00008663"/>
    </source>
</evidence>
<dbReference type="GO" id="GO:0005524">
    <property type="term" value="F:ATP binding"/>
    <property type="evidence" value="ECO:0007669"/>
    <property type="project" value="UniProtKB-KW"/>
</dbReference>
<dbReference type="NCBIfam" id="NF004491">
    <property type="entry name" value="PRK05826.1"/>
    <property type="match status" value="1"/>
</dbReference>
<comment type="similarity">
    <text evidence="2">Belongs to the pyruvate kinase family.</text>
</comment>
<keyword evidence="7 14" id="KW-0418">Kinase</keyword>
<dbReference type="InterPro" id="IPR015806">
    <property type="entry name" value="Pyrv_Knase_insert_dom_sf"/>
</dbReference>
<dbReference type="Pfam" id="PF00224">
    <property type="entry name" value="PK"/>
    <property type="match status" value="1"/>
</dbReference>